<name>A0ABN6V169_9BACT</name>
<dbReference type="Gene3D" id="2.60.40.420">
    <property type="entry name" value="Cupredoxins - blue copper proteins"/>
    <property type="match status" value="3"/>
</dbReference>
<evidence type="ECO:0000313" key="3">
    <source>
        <dbReference type="Proteomes" id="UP001242010"/>
    </source>
</evidence>
<sequence>MHTPQPRSILWTALLVAGLAAGPATLPLAAEPPMLGVSPILTKYVDPLPVPPAATPRFVRGFSELADYYEIAMTQHQHRFHSELGPATVWTYGMKGQPGIYLGPTIVAHRDRPVIVKWINQLPNDPNTFPLKDSIDPTIMGADLPTGRAIPHLHGGKTAARFDGTPGQWWTATGQKGPDFVTDTFTYTNEQPAALLWYHDHSMGATRFNPYLGLAAAYLIFDKVDTGTTINGQKVPSGNYHLPIVLQDKVFNSDGTLFYPTQGNNSVHPIWVPEFFGDTPVINGKAYPRLDAEPRRYRLRLLNGSQARFYDLTFDHDGTALPFHVIGSEQGLLPAAVPKTNLLIAPGERFDVIVDFTGLPLGTKITVKNSALAPYPDGGMSDIPELMQIAVNTPLAGADLSVPAAALKLPAVPRLIPTPHLAHREVVGQETADPATDTPIGVKFNGYGSMDPTTDFIKAGSTETWEWINLTGDAHPMHIHLVSFQVLDRQPFDVDGYEAAWDAYLASGRLPALKPVLSSFLTLGPPVPPAPEEMGGKDTVKAYPGFVTRVRAKFDLPWTSVLDMDFRTRTFGTYVYHCHILEHEENDMMRPFEITF</sequence>
<reference evidence="3" key="1">
    <citation type="journal article" date="2023" name="Int. J. Syst. Evol. Microbiol.">
        <title>Mesoterricola silvestris gen. nov., sp. nov., Mesoterricola sediminis sp. nov., Geothrix oryzae sp. nov., Geothrix edaphica sp. nov., Geothrix rubra sp. nov., and Geothrix limicola sp. nov., six novel members of Acidobacteriota isolated from soils.</title>
        <authorList>
            <person name="Itoh H."/>
            <person name="Sugisawa Y."/>
            <person name="Mise K."/>
            <person name="Xu Z."/>
            <person name="Kuniyasu M."/>
            <person name="Ushijima N."/>
            <person name="Kawano K."/>
            <person name="Kobayashi E."/>
            <person name="Shiratori Y."/>
            <person name="Masuda Y."/>
            <person name="Senoo K."/>
        </authorList>
    </citation>
    <scope>NUCLEOTIDE SEQUENCE [LARGE SCALE GENOMIC DNA]</scope>
    <source>
        <strain evidence="3">Red222</strain>
    </source>
</reference>
<dbReference type="Proteomes" id="UP001242010">
    <property type="component" value="Chromosome"/>
</dbReference>
<dbReference type="InterPro" id="IPR011706">
    <property type="entry name" value="Cu-oxidase_C"/>
</dbReference>
<organism evidence="2 3">
    <name type="scientific">Geothrix oryzae</name>
    <dbReference type="NCBI Taxonomy" id="2927975"/>
    <lineage>
        <taxon>Bacteria</taxon>
        <taxon>Pseudomonadati</taxon>
        <taxon>Acidobacteriota</taxon>
        <taxon>Holophagae</taxon>
        <taxon>Holophagales</taxon>
        <taxon>Holophagaceae</taxon>
        <taxon>Geothrix</taxon>
    </lineage>
</organism>
<dbReference type="PANTHER" id="PTHR48267:SF1">
    <property type="entry name" value="BILIRUBIN OXIDASE"/>
    <property type="match status" value="1"/>
</dbReference>
<dbReference type="RefSeq" id="WP_286354317.1">
    <property type="nucleotide sequence ID" value="NZ_AP027079.1"/>
</dbReference>
<dbReference type="PANTHER" id="PTHR48267">
    <property type="entry name" value="CUPREDOXIN SUPERFAMILY PROTEIN"/>
    <property type="match status" value="1"/>
</dbReference>
<feature type="domain" description="Plastocyanin-like" evidence="1">
    <location>
        <begin position="457"/>
        <end position="593"/>
    </location>
</feature>
<dbReference type="EMBL" id="AP027079">
    <property type="protein sequence ID" value="BDU70601.1"/>
    <property type="molecule type" value="Genomic_DNA"/>
</dbReference>
<evidence type="ECO:0000259" key="1">
    <source>
        <dbReference type="Pfam" id="PF07731"/>
    </source>
</evidence>
<keyword evidence="3" id="KW-1185">Reference proteome</keyword>
<gene>
    <name evidence="2" type="primary">cotA</name>
    <name evidence="2" type="ORF">GETHOR_27020</name>
</gene>
<dbReference type="SUPFAM" id="SSF49503">
    <property type="entry name" value="Cupredoxins"/>
    <property type="match status" value="3"/>
</dbReference>
<dbReference type="InterPro" id="IPR008972">
    <property type="entry name" value="Cupredoxin"/>
</dbReference>
<evidence type="ECO:0000313" key="2">
    <source>
        <dbReference type="EMBL" id="BDU70601.1"/>
    </source>
</evidence>
<keyword evidence="2" id="KW-0167">Capsid protein</keyword>
<accession>A0ABN6V169</accession>
<protein>
    <submittedName>
        <fullName evidence="2">Spore coat protein</fullName>
    </submittedName>
</protein>
<keyword evidence="2" id="KW-0946">Virion</keyword>
<dbReference type="CDD" id="cd13868">
    <property type="entry name" value="CuRO_2_CotA_like"/>
    <property type="match status" value="1"/>
</dbReference>
<dbReference type="Pfam" id="PF07731">
    <property type="entry name" value="Cu-oxidase_2"/>
    <property type="match status" value="1"/>
</dbReference>
<dbReference type="InterPro" id="IPR045087">
    <property type="entry name" value="Cu-oxidase_fam"/>
</dbReference>
<proteinExistence type="predicted"/>
<dbReference type="CDD" id="cd13844">
    <property type="entry name" value="CuRO_1_BOD_CotA_like"/>
    <property type="match status" value="1"/>
</dbReference>
<dbReference type="CDD" id="cd13891">
    <property type="entry name" value="CuRO_3_CotA_like"/>
    <property type="match status" value="1"/>
</dbReference>